<dbReference type="KEGG" id="bfc:BacF7301_14220"/>
<organism evidence="2 3">
    <name type="scientific">Bacteroides faecium</name>
    <dbReference type="NCBI Taxonomy" id="2715212"/>
    <lineage>
        <taxon>Bacteria</taxon>
        <taxon>Pseudomonadati</taxon>
        <taxon>Bacteroidota</taxon>
        <taxon>Bacteroidia</taxon>
        <taxon>Bacteroidales</taxon>
        <taxon>Bacteroidaceae</taxon>
        <taxon>Bacteroides</taxon>
    </lineage>
</organism>
<dbReference type="Gene3D" id="1.25.40.390">
    <property type="match status" value="1"/>
</dbReference>
<dbReference type="PROSITE" id="PS51257">
    <property type="entry name" value="PROKAR_LIPOPROTEIN"/>
    <property type="match status" value="1"/>
</dbReference>
<name>A0A6H0KRV1_9BACE</name>
<keyword evidence="2" id="KW-0449">Lipoprotein</keyword>
<evidence type="ECO:0000313" key="2">
    <source>
        <dbReference type="EMBL" id="QIU95228.1"/>
    </source>
</evidence>
<dbReference type="EMBL" id="CP050831">
    <property type="protein sequence ID" value="QIU95228.1"/>
    <property type="molecule type" value="Genomic_DNA"/>
</dbReference>
<feature type="signal peptide" evidence="1">
    <location>
        <begin position="1"/>
        <end position="23"/>
    </location>
</feature>
<feature type="chain" id="PRO_5026097229" evidence="1">
    <location>
        <begin position="24"/>
        <end position="527"/>
    </location>
</feature>
<evidence type="ECO:0000256" key="1">
    <source>
        <dbReference type="SAM" id="SignalP"/>
    </source>
</evidence>
<gene>
    <name evidence="2" type="ORF">BacF7301_14220</name>
</gene>
<dbReference type="InterPro" id="IPR011990">
    <property type="entry name" value="TPR-like_helical_dom_sf"/>
</dbReference>
<accession>A0A6H0KRV1</accession>
<evidence type="ECO:0000313" key="3">
    <source>
        <dbReference type="Proteomes" id="UP000501780"/>
    </source>
</evidence>
<dbReference type="Proteomes" id="UP000501780">
    <property type="component" value="Chromosome"/>
</dbReference>
<dbReference type="InterPro" id="IPR024302">
    <property type="entry name" value="SusD-like"/>
</dbReference>
<dbReference type="RefSeq" id="WP_167963763.1">
    <property type="nucleotide sequence ID" value="NZ_CP050831.1"/>
</dbReference>
<dbReference type="SUPFAM" id="SSF48452">
    <property type="entry name" value="TPR-like"/>
    <property type="match status" value="1"/>
</dbReference>
<keyword evidence="1" id="KW-0732">Signal</keyword>
<dbReference type="Pfam" id="PF12741">
    <property type="entry name" value="SusD-like"/>
    <property type="match status" value="1"/>
</dbReference>
<keyword evidence="3" id="KW-1185">Reference proteome</keyword>
<sequence length="527" mass="58765">MKQYRFKTTIIVAMSICCAVLFASCTGNFEELNTHPTNPDPTKDMTEAERVGTLIPSMLYLMHNFQENQNQMIEQMVGGQYGGYFATTNNWQGTNFGTFNPPANWVEYPFNTLFTKFYSNYLTIKDVTEGKGYVFSWVNIIRVAVMLRVVDTYGPIPYSKMGGGQFAVEYDSVEDVYHKMIDDLDESINALTVFLEENKGKKIPIAEFDLIYDGDFSKWVRFANSLKFRMAVRIANVDTDYAKEVMTKAIAAGVIESNGDNAFLPTSDNPYYKASNDWGDLAMNAMMSAYMNGYNDPRRSVYMLKTADDVYRGVRIGIPNINKGIYGTAQYSKPAFKKDSPLLVYCAAETFFLKAEAALQGWIPGGTSQSKIYYEQGITTSMEQHGVAIGTYLSGTTSATRYNDPNGNVNAPSFSSITVSWDNGSATTTMKLEKIITQKWLANYPLGFEAWADHRRTGYPQMITAQSNLSSANSIGSITNSKTRLVRRLPYPVSEYSGNTQNVEAAVANLLGGADTGATDLWWARKN</sequence>
<protein>
    <submittedName>
        <fullName evidence="2">SusD/RagB family nutrient-binding outer membrane lipoprotein</fullName>
    </submittedName>
</protein>
<proteinExistence type="predicted"/>
<dbReference type="AlphaFoldDB" id="A0A6H0KRV1"/>
<reference evidence="2 3" key="1">
    <citation type="submission" date="2020-03" db="EMBL/GenBank/DDBJ databases">
        <title>Genomic analysis of Bacteroides faecium CBA7301.</title>
        <authorList>
            <person name="Kim J."/>
            <person name="Roh S.W."/>
        </authorList>
    </citation>
    <scope>NUCLEOTIDE SEQUENCE [LARGE SCALE GENOMIC DNA]</scope>
    <source>
        <strain evidence="2 3">CBA7301</strain>
    </source>
</reference>